<dbReference type="InterPro" id="IPR000182">
    <property type="entry name" value="GNAT_dom"/>
</dbReference>
<protein>
    <recommendedName>
        <fullName evidence="3">tRNA threonylcarbamoyladenosine biosynthesis protein TsaE</fullName>
    </recommendedName>
    <alternativeName>
        <fullName evidence="11">t(6)A37 threonylcarbamoyladenosine biosynthesis protein TsaE</fullName>
    </alternativeName>
</protein>
<dbReference type="GO" id="GO:0005737">
    <property type="term" value="C:cytoplasm"/>
    <property type="evidence" value="ECO:0007669"/>
    <property type="project" value="UniProtKB-SubCell"/>
</dbReference>
<evidence type="ECO:0000256" key="2">
    <source>
        <dbReference type="ARBA" id="ARBA00007599"/>
    </source>
</evidence>
<keyword evidence="5" id="KW-0819">tRNA processing</keyword>
<gene>
    <name evidence="13" type="ORF">AVDCRST_MAG34-1977</name>
</gene>
<keyword evidence="4" id="KW-0963">Cytoplasm</keyword>
<dbReference type="GO" id="GO:0002949">
    <property type="term" value="P:tRNA threonylcarbamoyladenosine modification"/>
    <property type="evidence" value="ECO:0007669"/>
    <property type="project" value="InterPro"/>
</dbReference>
<dbReference type="AlphaFoldDB" id="A0A6J4MCX5"/>
<dbReference type="Gene3D" id="3.40.50.300">
    <property type="entry name" value="P-loop containing nucleotide triphosphate hydrolases"/>
    <property type="match status" value="1"/>
</dbReference>
<accession>A0A6J4MCX5</accession>
<feature type="domain" description="N-acetyltransferase" evidence="12">
    <location>
        <begin position="14"/>
        <end position="163"/>
    </location>
</feature>
<dbReference type="PANTHER" id="PTHR33540">
    <property type="entry name" value="TRNA THREONYLCARBAMOYLADENOSINE BIOSYNTHESIS PROTEIN TSAE"/>
    <property type="match status" value="1"/>
</dbReference>
<keyword evidence="9" id="KW-0460">Magnesium</keyword>
<evidence type="ECO:0000256" key="6">
    <source>
        <dbReference type="ARBA" id="ARBA00022723"/>
    </source>
</evidence>
<dbReference type="InterPro" id="IPR003442">
    <property type="entry name" value="T6A_TsaE"/>
</dbReference>
<dbReference type="Gene3D" id="3.40.630.30">
    <property type="match status" value="1"/>
</dbReference>
<evidence type="ECO:0000256" key="5">
    <source>
        <dbReference type="ARBA" id="ARBA00022694"/>
    </source>
</evidence>
<dbReference type="SUPFAM" id="SSF55729">
    <property type="entry name" value="Acyl-CoA N-acyltransferases (Nat)"/>
    <property type="match status" value="1"/>
</dbReference>
<evidence type="ECO:0000256" key="4">
    <source>
        <dbReference type="ARBA" id="ARBA00022490"/>
    </source>
</evidence>
<dbReference type="GO" id="GO:0046872">
    <property type="term" value="F:metal ion binding"/>
    <property type="evidence" value="ECO:0007669"/>
    <property type="project" value="UniProtKB-KW"/>
</dbReference>
<evidence type="ECO:0000256" key="9">
    <source>
        <dbReference type="ARBA" id="ARBA00022842"/>
    </source>
</evidence>
<dbReference type="EMBL" id="CADCUI010000047">
    <property type="protein sequence ID" value="CAA9354587.1"/>
    <property type="molecule type" value="Genomic_DNA"/>
</dbReference>
<keyword evidence="8" id="KW-0067">ATP-binding</keyword>
<sequence>MTVPSPLPMDVAGVTVAVVGPEVAGAVVAIIHAAFGERPVLDPPSTALTESEASVADALARHGGLLARRDGRPVGALLLGVAEESLLLRRVSVVPEAQGTGVATALADAAAEVARARGLRRVHLTARTELPGTIGFWAGLGYREVGRAGALLTLAKELAVECEVATADQMRTLGQRVAGLLRAGDLIICTGHLGAGKTTFTQGIGAGLGVRGDVTSPTFVISRVHPSRHGSPPLVHADAYRLGGLAELDDLDLDVSLEDSVTVVEWGEGLAEPLAEDRLEVTITRSRGASADGERRTVRLDPVGARWVGSDLAAAVT</sequence>
<dbReference type="PANTHER" id="PTHR33540:SF2">
    <property type="entry name" value="TRNA THREONYLCARBAMOYLADENOSINE BIOSYNTHESIS PROTEIN TSAE"/>
    <property type="match status" value="1"/>
</dbReference>
<dbReference type="GO" id="GO:0005524">
    <property type="term" value="F:ATP binding"/>
    <property type="evidence" value="ECO:0007669"/>
    <property type="project" value="UniProtKB-KW"/>
</dbReference>
<dbReference type="SUPFAM" id="SSF52540">
    <property type="entry name" value="P-loop containing nucleoside triphosphate hydrolases"/>
    <property type="match status" value="1"/>
</dbReference>
<dbReference type="PROSITE" id="PS51186">
    <property type="entry name" value="GNAT"/>
    <property type="match status" value="1"/>
</dbReference>
<evidence type="ECO:0000256" key="1">
    <source>
        <dbReference type="ARBA" id="ARBA00004496"/>
    </source>
</evidence>
<name>A0A6J4MCX5_9ACTN</name>
<evidence type="ECO:0000313" key="13">
    <source>
        <dbReference type="EMBL" id="CAA9354587.1"/>
    </source>
</evidence>
<dbReference type="InterPro" id="IPR016181">
    <property type="entry name" value="Acyl_CoA_acyltransferase"/>
</dbReference>
<keyword evidence="6" id="KW-0479">Metal-binding</keyword>
<evidence type="ECO:0000256" key="7">
    <source>
        <dbReference type="ARBA" id="ARBA00022741"/>
    </source>
</evidence>
<dbReference type="Pfam" id="PF00583">
    <property type="entry name" value="Acetyltransf_1"/>
    <property type="match status" value="1"/>
</dbReference>
<evidence type="ECO:0000256" key="11">
    <source>
        <dbReference type="ARBA" id="ARBA00032441"/>
    </source>
</evidence>
<comment type="similarity">
    <text evidence="2">Belongs to the TsaE family.</text>
</comment>
<organism evidence="13">
    <name type="scientific">uncultured Nocardioidaceae bacterium</name>
    <dbReference type="NCBI Taxonomy" id="253824"/>
    <lineage>
        <taxon>Bacteria</taxon>
        <taxon>Bacillati</taxon>
        <taxon>Actinomycetota</taxon>
        <taxon>Actinomycetes</taxon>
        <taxon>Propionibacteriales</taxon>
        <taxon>Nocardioidaceae</taxon>
        <taxon>environmental samples</taxon>
    </lineage>
</organism>
<reference evidence="13" key="1">
    <citation type="submission" date="2020-02" db="EMBL/GenBank/DDBJ databases">
        <authorList>
            <person name="Meier V. D."/>
        </authorList>
    </citation>
    <scope>NUCLEOTIDE SEQUENCE</scope>
    <source>
        <strain evidence="13">AVDCRST_MAG34</strain>
    </source>
</reference>
<evidence type="ECO:0000256" key="10">
    <source>
        <dbReference type="ARBA" id="ARBA00024908"/>
    </source>
</evidence>
<evidence type="ECO:0000256" key="8">
    <source>
        <dbReference type="ARBA" id="ARBA00022840"/>
    </source>
</evidence>
<dbReference type="GO" id="GO:0016747">
    <property type="term" value="F:acyltransferase activity, transferring groups other than amino-acyl groups"/>
    <property type="evidence" value="ECO:0007669"/>
    <property type="project" value="InterPro"/>
</dbReference>
<comment type="function">
    <text evidence="10">Required for the formation of a threonylcarbamoyl group on adenosine at position 37 (t(6)A37) in tRNAs that read codons beginning with adenine. Is involved in the transfer of the threonylcarbamoyl moiety of threonylcarbamoyl-AMP (TC-AMP) to the N6 group of A37, together with TsaD and TsaB. TsaE seems to play an indirect role in the t(6)A biosynthesis pathway, possibly in regulating the core enzymatic function of TsaD.</text>
</comment>
<keyword evidence="7" id="KW-0547">Nucleotide-binding</keyword>
<proteinExistence type="inferred from homology"/>
<evidence type="ECO:0000256" key="3">
    <source>
        <dbReference type="ARBA" id="ARBA00019010"/>
    </source>
</evidence>
<dbReference type="Pfam" id="PF02367">
    <property type="entry name" value="TsaE"/>
    <property type="match status" value="1"/>
</dbReference>
<dbReference type="NCBIfam" id="TIGR00150">
    <property type="entry name" value="T6A_YjeE"/>
    <property type="match status" value="1"/>
</dbReference>
<evidence type="ECO:0000259" key="12">
    <source>
        <dbReference type="PROSITE" id="PS51186"/>
    </source>
</evidence>
<dbReference type="InterPro" id="IPR027417">
    <property type="entry name" value="P-loop_NTPase"/>
</dbReference>
<comment type="subcellular location">
    <subcellularLocation>
        <location evidence="1">Cytoplasm</location>
    </subcellularLocation>
</comment>